<dbReference type="EMBL" id="RKMH01000012">
    <property type="protein sequence ID" value="RPA58309.1"/>
    <property type="molecule type" value="Genomic_DNA"/>
</dbReference>
<evidence type="ECO:0000256" key="2">
    <source>
        <dbReference type="ARBA" id="ARBA00023015"/>
    </source>
</evidence>
<dbReference type="Gene3D" id="3.40.190.10">
    <property type="entry name" value="Periplasmic binding protein-like II"/>
    <property type="match status" value="2"/>
</dbReference>
<dbReference type="InterPro" id="IPR036390">
    <property type="entry name" value="WH_DNA-bd_sf"/>
</dbReference>
<keyword evidence="2" id="KW-0805">Transcription regulation</keyword>
<evidence type="ECO:0000259" key="6">
    <source>
        <dbReference type="PROSITE" id="PS50931"/>
    </source>
</evidence>
<dbReference type="GO" id="GO:0032993">
    <property type="term" value="C:protein-DNA complex"/>
    <property type="evidence" value="ECO:0007669"/>
    <property type="project" value="TreeGrafter"/>
</dbReference>
<keyword evidence="3" id="KW-0238">DNA-binding</keyword>
<evidence type="ECO:0000256" key="3">
    <source>
        <dbReference type="ARBA" id="ARBA00023125"/>
    </source>
</evidence>
<reference evidence="7 8" key="1">
    <citation type="submission" date="2018-11" db="EMBL/GenBank/DDBJ databases">
        <title>Draft genome sequence of Gordonia sp. RS15-1S isolated from rice stems.</title>
        <authorList>
            <person name="Muangham S."/>
        </authorList>
    </citation>
    <scope>NUCLEOTIDE SEQUENCE [LARGE SCALE GENOMIC DNA]</scope>
    <source>
        <strain evidence="7 8">RS15-1S</strain>
    </source>
</reference>
<keyword evidence="8" id="KW-1185">Reference proteome</keyword>
<dbReference type="PANTHER" id="PTHR30346:SF29">
    <property type="entry name" value="LYSR SUBSTRATE-BINDING"/>
    <property type="match status" value="1"/>
</dbReference>
<evidence type="ECO:0000256" key="5">
    <source>
        <dbReference type="ARBA" id="ARBA00023163"/>
    </source>
</evidence>
<dbReference type="Gene3D" id="1.10.10.10">
    <property type="entry name" value="Winged helix-like DNA-binding domain superfamily/Winged helix DNA-binding domain"/>
    <property type="match status" value="1"/>
</dbReference>
<evidence type="ECO:0000256" key="1">
    <source>
        <dbReference type="ARBA" id="ARBA00009437"/>
    </source>
</evidence>
<dbReference type="SUPFAM" id="SSF53850">
    <property type="entry name" value="Periplasmic binding protein-like II"/>
    <property type="match status" value="1"/>
</dbReference>
<dbReference type="Proteomes" id="UP000267536">
    <property type="component" value="Unassembled WGS sequence"/>
</dbReference>
<organism evidence="7 8">
    <name type="scientific">Gordonia oryzae</name>
    <dbReference type="NCBI Taxonomy" id="2487349"/>
    <lineage>
        <taxon>Bacteria</taxon>
        <taxon>Bacillati</taxon>
        <taxon>Actinomycetota</taxon>
        <taxon>Actinomycetes</taxon>
        <taxon>Mycobacteriales</taxon>
        <taxon>Gordoniaceae</taxon>
        <taxon>Gordonia</taxon>
    </lineage>
</organism>
<dbReference type="GO" id="GO:0003700">
    <property type="term" value="F:DNA-binding transcription factor activity"/>
    <property type="evidence" value="ECO:0007669"/>
    <property type="project" value="InterPro"/>
</dbReference>
<dbReference type="InterPro" id="IPR036388">
    <property type="entry name" value="WH-like_DNA-bd_sf"/>
</dbReference>
<evidence type="ECO:0000313" key="8">
    <source>
        <dbReference type="Proteomes" id="UP000267536"/>
    </source>
</evidence>
<comment type="caution">
    <text evidence="7">The sequence shown here is derived from an EMBL/GenBank/DDBJ whole genome shotgun (WGS) entry which is preliminary data.</text>
</comment>
<keyword evidence="4" id="KW-0010">Activator</keyword>
<dbReference type="InterPro" id="IPR000847">
    <property type="entry name" value="LysR_HTH_N"/>
</dbReference>
<dbReference type="GO" id="GO:0003677">
    <property type="term" value="F:DNA binding"/>
    <property type="evidence" value="ECO:0007669"/>
    <property type="project" value="UniProtKB-KW"/>
</dbReference>
<dbReference type="OrthoDB" id="4131546at2"/>
<gene>
    <name evidence="7" type="ORF">EF294_16300</name>
</gene>
<keyword evidence="5" id="KW-0804">Transcription</keyword>
<evidence type="ECO:0000313" key="7">
    <source>
        <dbReference type="EMBL" id="RPA58309.1"/>
    </source>
</evidence>
<accession>A0A3N4G673</accession>
<dbReference type="PANTHER" id="PTHR30346">
    <property type="entry name" value="TRANSCRIPTIONAL DUAL REGULATOR HCAR-RELATED"/>
    <property type="match status" value="1"/>
</dbReference>
<dbReference type="InterPro" id="IPR005119">
    <property type="entry name" value="LysR_subst-bd"/>
</dbReference>
<proteinExistence type="inferred from homology"/>
<dbReference type="Pfam" id="PF03466">
    <property type="entry name" value="LysR_substrate"/>
    <property type="match status" value="1"/>
</dbReference>
<dbReference type="RefSeq" id="WP_123931888.1">
    <property type="nucleotide sequence ID" value="NZ_JBPSDP010000001.1"/>
</dbReference>
<protein>
    <submittedName>
        <fullName evidence="7">LysR family transcriptional regulator</fullName>
    </submittedName>
</protein>
<name>A0A3N4G673_9ACTN</name>
<comment type="similarity">
    <text evidence="1">Belongs to the LysR transcriptional regulatory family.</text>
</comment>
<dbReference type="PROSITE" id="PS50931">
    <property type="entry name" value="HTH_LYSR"/>
    <property type="match status" value="1"/>
</dbReference>
<feature type="domain" description="HTH lysR-type" evidence="6">
    <location>
        <begin position="2"/>
        <end position="59"/>
    </location>
</feature>
<sequence>MLDLRKLQLLRELSYRRTIAAVADAAAYTPSAVSQQLSALERDVGVRLLERSGRSVELTPAGRMLVAHSEVILAAVNEAEADLAVSKGALVDELRMGACPSVIRTLVTPAIVSLSTANPGLGIVVNEVDPALAPDALRAGSLDIALVQEYDHVPLVLGDGLDSEPLLTERVYLAATIPDLTSAQLRAATWISGSAGTLCDTLTERFCWAEGFAPRVRHRVDDFSAMAAMVSAGQGLALIPRLGADDVPSNVVLNRTGITRTTSLAFRRGTQRSPSVAAARVALVLAARTGPGDRSTADQPSPSLR</sequence>
<evidence type="ECO:0000256" key="4">
    <source>
        <dbReference type="ARBA" id="ARBA00023159"/>
    </source>
</evidence>
<dbReference type="AlphaFoldDB" id="A0A3N4G673"/>
<dbReference type="Pfam" id="PF00126">
    <property type="entry name" value="HTH_1"/>
    <property type="match status" value="1"/>
</dbReference>
<dbReference type="SUPFAM" id="SSF46785">
    <property type="entry name" value="Winged helix' DNA-binding domain"/>
    <property type="match status" value="1"/>
</dbReference>